<dbReference type="SUPFAM" id="SSF82866">
    <property type="entry name" value="Multidrug efflux transporter AcrB transmembrane domain"/>
    <property type="match status" value="2"/>
</dbReference>
<keyword evidence="3 9" id="KW-1003">Cell membrane</keyword>
<accession>A0ABR7F2N2</accession>
<keyword evidence="15" id="KW-1185">Reference proteome</keyword>
<feature type="transmembrane region" description="Helical" evidence="9">
    <location>
        <begin position="301"/>
        <end position="319"/>
    </location>
</feature>
<dbReference type="InterPro" id="IPR048631">
    <property type="entry name" value="SecD_1st"/>
</dbReference>
<dbReference type="HAMAP" id="MF_01464_B">
    <property type="entry name" value="SecF_B"/>
    <property type="match status" value="1"/>
</dbReference>
<protein>
    <recommendedName>
        <fullName evidence="9 10">Multifunctional fusion protein</fullName>
    </recommendedName>
    <domain>
        <recommendedName>
            <fullName evidence="9">Protein translocase subunit SecD</fullName>
        </recommendedName>
    </domain>
    <domain>
        <recommendedName>
            <fullName evidence="10">Protein-export membrane protein SecF</fullName>
        </recommendedName>
    </domain>
</protein>
<dbReference type="InterPro" id="IPR005791">
    <property type="entry name" value="SecD"/>
</dbReference>
<feature type="domain" description="Protein export membrane protein SecD/SecF C-terminal" evidence="11">
    <location>
        <begin position="560"/>
        <end position="739"/>
    </location>
</feature>
<evidence type="ECO:0000259" key="13">
    <source>
        <dbReference type="Pfam" id="PF22599"/>
    </source>
</evidence>
<evidence type="ECO:0000256" key="3">
    <source>
        <dbReference type="ARBA" id="ARBA00022475"/>
    </source>
</evidence>
<dbReference type="InterPro" id="IPR055344">
    <property type="entry name" value="SecD_SecF_C_bact"/>
</dbReference>
<comment type="function">
    <text evidence="9">Part of the Sec protein translocase complex. Interacts with the SecYEG preprotein conducting channel. SecDF uses the proton motive force (PMF) to complete protein translocation after the ATP-dependent function of SecA.</text>
</comment>
<evidence type="ECO:0000256" key="2">
    <source>
        <dbReference type="ARBA" id="ARBA00022448"/>
    </source>
</evidence>
<feature type="transmembrane region" description="Helical" evidence="9">
    <location>
        <begin position="402"/>
        <end position="426"/>
    </location>
</feature>
<reference evidence="14 15" key="1">
    <citation type="submission" date="2020-08" db="EMBL/GenBank/DDBJ databases">
        <title>Genome public.</title>
        <authorList>
            <person name="Liu C."/>
            <person name="Sun Q."/>
        </authorList>
    </citation>
    <scope>NUCLEOTIDE SEQUENCE [LARGE SCALE GENOMIC DNA]</scope>
    <source>
        <strain evidence="14 15">BX4</strain>
    </source>
</reference>
<dbReference type="PANTHER" id="PTHR30081">
    <property type="entry name" value="PROTEIN-EXPORT MEMBRANE PROTEIN SEC"/>
    <property type="match status" value="1"/>
</dbReference>
<keyword evidence="5 9" id="KW-0653">Protein transport</keyword>
<comment type="subunit">
    <text evidence="10">Forms a complex with SecD. Part of the essential Sec protein translocation apparatus which comprises SecA, SecYEG and auxiliary proteins SecDF. Other proteins may also be involved.</text>
</comment>
<evidence type="ECO:0000256" key="9">
    <source>
        <dbReference type="HAMAP-Rule" id="MF_01463"/>
    </source>
</evidence>
<evidence type="ECO:0000256" key="10">
    <source>
        <dbReference type="HAMAP-Rule" id="MF_01464"/>
    </source>
</evidence>
<dbReference type="InterPro" id="IPR022645">
    <property type="entry name" value="SecD/SecF_bac"/>
</dbReference>
<keyword evidence="6 9" id="KW-1133">Transmembrane helix</keyword>
<evidence type="ECO:0000313" key="15">
    <source>
        <dbReference type="Proteomes" id="UP000597877"/>
    </source>
</evidence>
<comment type="similarity">
    <text evidence="10">Belongs to the SecD/SecF family. SecF subfamily.</text>
</comment>
<feature type="transmembrane region" description="Helical" evidence="9">
    <location>
        <begin position="7"/>
        <end position="29"/>
    </location>
</feature>
<feature type="domain" description="SecDF P1 head subdomain" evidence="13">
    <location>
        <begin position="152"/>
        <end position="252"/>
    </location>
</feature>
<dbReference type="EMBL" id="JACOOZ010000003">
    <property type="protein sequence ID" value="MBC5667482.1"/>
    <property type="molecule type" value="Genomic_DNA"/>
</dbReference>
<dbReference type="InterPro" id="IPR022813">
    <property type="entry name" value="SecD/SecF_arch_bac"/>
</dbReference>
<dbReference type="NCBIfam" id="TIGR00916">
    <property type="entry name" value="2A0604s01"/>
    <property type="match status" value="2"/>
</dbReference>
<dbReference type="InterPro" id="IPR022646">
    <property type="entry name" value="SecD/SecF_CS"/>
</dbReference>
<feature type="domain" description="Protein translocase subunit SecDF P1" evidence="12">
    <location>
        <begin position="71"/>
        <end position="120"/>
    </location>
</feature>
<keyword evidence="8 9" id="KW-0472">Membrane</keyword>
<dbReference type="InterPro" id="IPR005665">
    <property type="entry name" value="SecF_bac"/>
</dbReference>
<comment type="subunit">
    <text evidence="9">Forms a complex with SecF. Part of the essential Sec protein translocation apparatus which comprises SecA, SecYEG and auxiliary proteins SecDF. Other proteins may also be involved.</text>
</comment>
<sequence length="747" mass="82082">MNKTKGIVFFILSLAVMAFAGYVILFGVGDHGQAKYITQGLDLKGGVSITYQVSKDDRDKLNSDSLEATRGKLEKRIHTFSTEATAYKQGDDRITVEIPGAYDADKVLEELGKPGSLYFCTKADSTPTDEQLKNKEYIQLKNTTGGQYDGYYKVWLTGDSVSDAKGQATTNEKTGKAENAVDLQFNTAGTKIFGEMTSQNVGQQSYIIYDNEVLSDPKINQSITGGQAQITGNFTLEEAQTLADNIKIGSLDLSLDELSHNVQSAQLGRDALSKSVQAGMIAFVIIVLFLLFVYRVPGLAAGFALLSYVELMLLALNGFDLTLTLPGIAGIILNIGMAVDANVIIYARIREEIAAGKSVKNAITIGFKKATSAIVDGNVTTLIAALVLLWRGSGTVQGFAMTLAIGIFIQLFTSLVVSRGIVWMLYYMGFQKPGFYGKERAKNVIKFVEKRKVWFTISIVVIVIGLGSIVYNVATGNEAFNYSIEFKGGTSISVQFDKDYTIDEFNDTIKPEIQKTLNTSDVQAQKDTGTKGLYSIKTKKMSSDEMDEFKKLLIDKYQAKDDEQNFNDTEISDTISAEMRRDAVVATALATICMLIYIWLRFKNIQFALAAVIALVHDVLIVVGFYSLSRLTVGTTFIACLLTIVGYSINATIVIFDRIRENKAVMKRDETMIGLIDRSITETLTRSIYTSLTTFVAVFMIFVMGVSSIKEFTTPLMVGIVAGAYSSVFVTGALWYVLKGKQYDKEK</sequence>
<dbReference type="HAMAP" id="MF_01463_B">
    <property type="entry name" value="SecD_B"/>
    <property type="match status" value="1"/>
</dbReference>
<dbReference type="InterPro" id="IPR054384">
    <property type="entry name" value="SecDF_P1_head"/>
</dbReference>
<feature type="transmembrane region" description="Helical" evidence="9">
    <location>
        <begin position="607"/>
        <end position="628"/>
    </location>
</feature>
<evidence type="ECO:0000256" key="8">
    <source>
        <dbReference type="ARBA" id="ARBA00023136"/>
    </source>
</evidence>
<feature type="transmembrane region" description="Helical" evidence="9">
    <location>
        <begin position="276"/>
        <end position="294"/>
    </location>
</feature>
<keyword evidence="7 9" id="KW-0811">Translocation</keyword>
<evidence type="ECO:0000256" key="6">
    <source>
        <dbReference type="ARBA" id="ARBA00022989"/>
    </source>
</evidence>
<evidence type="ECO:0000313" key="14">
    <source>
        <dbReference type="EMBL" id="MBC5667482.1"/>
    </source>
</evidence>
<keyword evidence="2 9" id="KW-0813">Transport</keyword>
<dbReference type="Pfam" id="PF21760">
    <property type="entry name" value="SecD_1st"/>
    <property type="match status" value="1"/>
</dbReference>
<dbReference type="InterPro" id="IPR048634">
    <property type="entry name" value="SecD_SecF_C"/>
</dbReference>
<evidence type="ECO:0000256" key="7">
    <source>
        <dbReference type="ARBA" id="ARBA00023010"/>
    </source>
</evidence>
<evidence type="ECO:0000256" key="5">
    <source>
        <dbReference type="ARBA" id="ARBA00022927"/>
    </source>
</evidence>
<evidence type="ECO:0000259" key="12">
    <source>
        <dbReference type="Pfam" id="PF21760"/>
    </source>
</evidence>
<comment type="caution">
    <text evidence="9">Lacks conserved residue(s) required for the propagation of feature annotation.</text>
</comment>
<feature type="transmembrane region" description="Helical" evidence="9">
    <location>
        <begin position="453"/>
        <end position="474"/>
    </location>
</feature>
<feature type="transmembrane region" description="Helical" evidence="9">
    <location>
        <begin position="583"/>
        <end position="600"/>
    </location>
</feature>
<dbReference type="Pfam" id="PF02355">
    <property type="entry name" value="SecD_SecF_C"/>
    <property type="match status" value="2"/>
</dbReference>
<organism evidence="14 15">
    <name type="scientific">Eubacterium segne</name>
    <dbReference type="NCBI Taxonomy" id="2763045"/>
    <lineage>
        <taxon>Bacteria</taxon>
        <taxon>Bacillati</taxon>
        <taxon>Bacillota</taxon>
        <taxon>Clostridia</taxon>
        <taxon>Eubacteriales</taxon>
        <taxon>Eubacteriaceae</taxon>
        <taxon>Eubacterium</taxon>
    </lineage>
</organism>
<feature type="domain" description="Protein export membrane protein SecD/SecF C-terminal" evidence="11">
    <location>
        <begin position="259"/>
        <end position="425"/>
    </location>
</feature>
<feature type="transmembrane region" description="Helical" evidence="9">
    <location>
        <begin position="634"/>
        <end position="656"/>
    </location>
</feature>
<keyword evidence="4 9" id="KW-0812">Transmembrane</keyword>
<proteinExistence type="inferred from homology"/>
<name>A0ABR7F2N2_9FIRM</name>
<evidence type="ECO:0000259" key="11">
    <source>
        <dbReference type="Pfam" id="PF02355"/>
    </source>
</evidence>
<dbReference type="Pfam" id="PF22599">
    <property type="entry name" value="SecDF_P1_head"/>
    <property type="match status" value="1"/>
</dbReference>
<dbReference type="Pfam" id="PF07549">
    <property type="entry name" value="Sec_GG"/>
    <property type="match status" value="2"/>
</dbReference>
<feature type="transmembrane region" description="Helical" evidence="9">
    <location>
        <begin position="688"/>
        <end position="709"/>
    </location>
</feature>
<dbReference type="NCBIfam" id="TIGR00966">
    <property type="entry name" value="transloc_SecF"/>
    <property type="match status" value="1"/>
</dbReference>
<dbReference type="Gene3D" id="1.20.1640.10">
    <property type="entry name" value="Multidrug efflux transporter AcrB transmembrane domain"/>
    <property type="match status" value="2"/>
</dbReference>
<gene>
    <name evidence="9 14" type="primary">secD</name>
    <name evidence="10" type="synonym">secF</name>
    <name evidence="14" type="ORF">H8S00_05725</name>
</gene>
<comment type="caution">
    <text evidence="14">The sequence shown here is derived from an EMBL/GenBank/DDBJ whole genome shotgun (WGS) entry which is preliminary data.</text>
</comment>
<comment type="similarity">
    <text evidence="9">Belongs to the SecD/SecF family. SecD subfamily.</text>
</comment>
<dbReference type="PRINTS" id="PR01755">
    <property type="entry name" value="SECFTRNLCASE"/>
</dbReference>
<comment type="subcellular location">
    <subcellularLocation>
        <location evidence="1 9">Cell membrane</location>
        <topology evidence="1 9">Multi-pass membrane protein</topology>
    </subcellularLocation>
</comment>
<dbReference type="PANTHER" id="PTHR30081:SF1">
    <property type="entry name" value="PROTEIN TRANSLOCASE SUBUNIT SECD"/>
    <property type="match status" value="1"/>
</dbReference>
<feature type="transmembrane region" description="Helical" evidence="9">
    <location>
        <begin position="715"/>
        <end position="738"/>
    </location>
</feature>
<evidence type="ECO:0000256" key="1">
    <source>
        <dbReference type="ARBA" id="ARBA00004651"/>
    </source>
</evidence>
<dbReference type="NCBIfam" id="TIGR01129">
    <property type="entry name" value="secD"/>
    <property type="match status" value="1"/>
</dbReference>
<dbReference type="Proteomes" id="UP000597877">
    <property type="component" value="Unassembled WGS sequence"/>
</dbReference>
<dbReference type="Gene3D" id="3.30.70.3400">
    <property type="match status" value="1"/>
</dbReference>
<feature type="transmembrane region" description="Helical" evidence="9">
    <location>
        <begin position="370"/>
        <end position="390"/>
    </location>
</feature>
<evidence type="ECO:0000256" key="4">
    <source>
        <dbReference type="ARBA" id="ARBA00022692"/>
    </source>
</evidence>
<feature type="transmembrane region" description="Helical" evidence="9">
    <location>
        <begin position="325"/>
        <end position="349"/>
    </location>
</feature>
<dbReference type="Gene3D" id="3.30.1360.200">
    <property type="match status" value="1"/>
</dbReference>